<name>A0ABD3TH45_SINWO</name>
<keyword evidence="3" id="KW-1185">Reference proteome</keyword>
<feature type="compositionally biased region" description="Acidic residues" evidence="1">
    <location>
        <begin position="35"/>
        <end position="50"/>
    </location>
</feature>
<reference evidence="2 3" key="1">
    <citation type="submission" date="2024-11" db="EMBL/GenBank/DDBJ databases">
        <title>Chromosome-level genome assembly of the freshwater bivalve Anodonta woodiana.</title>
        <authorList>
            <person name="Chen X."/>
        </authorList>
    </citation>
    <scope>NUCLEOTIDE SEQUENCE [LARGE SCALE GENOMIC DNA]</scope>
    <source>
        <strain evidence="2">MN2024</strain>
        <tissue evidence="2">Gills</tissue>
    </source>
</reference>
<dbReference type="PANTHER" id="PTHR36981">
    <property type="entry name" value="ZGC:195170"/>
    <property type="match status" value="1"/>
</dbReference>
<feature type="region of interest" description="Disordered" evidence="1">
    <location>
        <begin position="1"/>
        <end position="50"/>
    </location>
</feature>
<evidence type="ECO:0000313" key="2">
    <source>
        <dbReference type="EMBL" id="KAL3836359.1"/>
    </source>
</evidence>
<comment type="caution">
    <text evidence="2">The sequence shown here is derived from an EMBL/GenBank/DDBJ whole genome shotgun (WGS) entry which is preliminary data.</text>
</comment>
<organism evidence="2 3">
    <name type="scientific">Sinanodonta woodiana</name>
    <name type="common">Chinese pond mussel</name>
    <name type="synonym">Anodonta woodiana</name>
    <dbReference type="NCBI Taxonomy" id="1069815"/>
    <lineage>
        <taxon>Eukaryota</taxon>
        <taxon>Metazoa</taxon>
        <taxon>Spiralia</taxon>
        <taxon>Lophotrochozoa</taxon>
        <taxon>Mollusca</taxon>
        <taxon>Bivalvia</taxon>
        <taxon>Autobranchia</taxon>
        <taxon>Heteroconchia</taxon>
        <taxon>Palaeoheterodonta</taxon>
        <taxon>Unionida</taxon>
        <taxon>Unionoidea</taxon>
        <taxon>Unionidae</taxon>
        <taxon>Unioninae</taxon>
        <taxon>Sinanodonta</taxon>
    </lineage>
</organism>
<dbReference type="PANTHER" id="PTHR36981:SF1">
    <property type="entry name" value="P2X PURINORECEPTOR 7 INTRACELLULAR DOMAIN-CONTAINING PROTEIN"/>
    <property type="match status" value="1"/>
</dbReference>
<sequence>MATASDDSDADDIPEVEYSINPYMYEPEKVLSDKDENESSDSDTGDDVETPVEYHCPGEEAHLLENANWCLCSKCMLMTNQEENICCHSQPILEEKIEKCSSTCITNHEGFIANCLNIHVLETSFYEHVQENGRLRENDQIHINRKILPSCVVSMIRKTFPSETYTGFMYPRS</sequence>
<evidence type="ECO:0000256" key="1">
    <source>
        <dbReference type="SAM" id="MobiDB-lite"/>
    </source>
</evidence>
<evidence type="ECO:0000313" key="3">
    <source>
        <dbReference type="Proteomes" id="UP001634394"/>
    </source>
</evidence>
<gene>
    <name evidence="2" type="ORF">ACJMK2_021792</name>
</gene>
<accession>A0ABD3TH45</accession>
<dbReference type="AlphaFoldDB" id="A0ABD3TH45"/>
<feature type="compositionally biased region" description="Acidic residues" evidence="1">
    <location>
        <begin position="1"/>
        <end position="15"/>
    </location>
</feature>
<proteinExistence type="predicted"/>
<dbReference type="EMBL" id="JBJQND010000018">
    <property type="protein sequence ID" value="KAL3836359.1"/>
    <property type="molecule type" value="Genomic_DNA"/>
</dbReference>
<protein>
    <submittedName>
        <fullName evidence="2">Uncharacterized protein</fullName>
    </submittedName>
</protein>
<dbReference type="Proteomes" id="UP001634394">
    <property type="component" value="Unassembled WGS sequence"/>
</dbReference>